<protein>
    <submittedName>
        <fullName evidence="2">Uncharacterized protein</fullName>
    </submittedName>
</protein>
<reference evidence="2" key="1">
    <citation type="journal article" date="2021" name="Front. Microbiol.">
        <title>Comprehensive Comparative Genomics and Phenotyping of Methylobacterium Species.</title>
        <authorList>
            <person name="Alessa O."/>
            <person name="Ogura Y."/>
            <person name="Fujitani Y."/>
            <person name="Takami H."/>
            <person name="Hayashi T."/>
            <person name="Sahin N."/>
            <person name="Tani A."/>
        </authorList>
    </citation>
    <scope>NUCLEOTIDE SEQUENCE</scope>
    <source>
        <strain evidence="2">DSM 23632</strain>
    </source>
</reference>
<dbReference type="Proteomes" id="UP001055057">
    <property type="component" value="Unassembled WGS sequence"/>
</dbReference>
<evidence type="ECO:0000313" key="3">
    <source>
        <dbReference type="Proteomes" id="UP001055057"/>
    </source>
</evidence>
<dbReference type="EMBL" id="BPRB01000087">
    <property type="protein sequence ID" value="GJE59644.1"/>
    <property type="molecule type" value="Genomic_DNA"/>
</dbReference>
<comment type="caution">
    <text evidence="2">The sequence shown here is derived from an EMBL/GenBank/DDBJ whole genome shotgun (WGS) entry which is preliminary data.</text>
</comment>
<reference evidence="2" key="2">
    <citation type="submission" date="2021-08" db="EMBL/GenBank/DDBJ databases">
        <authorList>
            <person name="Tani A."/>
            <person name="Ola A."/>
            <person name="Ogura Y."/>
            <person name="Katsura K."/>
            <person name="Hayashi T."/>
        </authorList>
    </citation>
    <scope>NUCLEOTIDE SEQUENCE</scope>
    <source>
        <strain evidence="2">DSM 23632</strain>
    </source>
</reference>
<keyword evidence="1" id="KW-1133">Transmembrane helix</keyword>
<organism evidence="2 3">
    <name type="scientific">Methylobacterium trifolii</name>
    <dbReference type="NCBI Taxonomy" id="1003092"/>
    <lineage>
        <taxon>Bacteria</taxon>
        <taxon>Pseudomonadati</taxon>
        <taxon>Pseudomonadota</taxon>
        <taxon>Alphaproteobacteria</taxon>
        <taxon>Hyphomicrobiales</taxon>
        <taxon>Methylobacteriaceae</taxon>
        <taxon>Methylobacterium</taxon>
    </lineage>
</organism>
<evidence type="ECO:0000256" key="1">
    <source>
        <dbReference type="SAM" id="Phobius"/>
    </source>
</evidence>
<feature type="transmembrane region" description="Helical" evidence="1">
    <location>
        <begin position="29"/>
        <end position="49"/>
    </location>
</feature>
<proteinExistence type="predicted"/>
<keyword evidence="1" id="KW-0812">Transmembrane</keyword>
<sequence>MHGMWYSVYHNAVHDGIVAVQYGALEPDMLTSMIAAFVAFAAVQALFVVKLADRFDAIAEGHRPSRETSAASGLAEAA</sequence>
<gene>
    <name evidence="2" type="ORF">MPOCJGCO_1741</name>
</gene>
<evidence type="ECO:0000313" key="2">
    <source>
        <dbReference type="EMBL" id="GJE59644.1"/>
    </source>
</evidence>
<keyword evidence="1" id="KW-0472">Membrane</keyword>
<accession>A0ABQ4TYM5</accession>
<name>A0ABQ4TYM5_9HYPH</name>
<keyword evidence="3" id="KW-1185">Reference proteome</keyword>